<dbReference type="SUPFAM" id="SSF51905">
    <property type="entry name" value="FAD/NAD(P)-binding domain"/>
    <property type="match status" value="2"/>
</dbReference>
<feature type="compositionally biased region" description="Low complexity" evidence="1">
    <location>
        <begin position="457"/>
        <end position="474"/>
    </location>
</feature>
<dbReference type="Gene3D" id="3.50.50.60">
    <property type="entry name" value="FAD/NAD(P)-binding domain"/>
    <property type="match status" value="1"/>
</dbReference>
<dbReference type="AlphaFoldDB" id="A0A812UY55"/>
<comment type="caution">
    <text evidence="3">The sequence shown here is derived from an EMBL/GenBank/DDBJ whole genome shotgun (WGS) entry which is preliminary data.</text>
</comment>
<dbReference type="InterPro" id="IPR036188">
    <property type="entry name" value="FAD/NAD-bd_sf"/>
</dbReference>
<name>A0A812UY55_9DINO</name>
<protein>
    <recommendedName>
        <fullName evidence="2">FAD/NAD(P)-binding domain-containing protein</fullName>
    </recommendedName>
</protein>
<dbReference type="Proteomes" id="UP000601435">
    <property type="component" value="Unassembled WGS sequence"/>
</dbReference>
<dbReference type="Pfam" id="PF07992">
    <property type="entry name" value="Pyr_redox_2"/>
    <property type="match status" value="1"/>
</dbReference>
<dbReference type="OrthoDB" id="76038at2759"/>
<evidence type="ECO:0000313" key="3">
    <source>
        <dbReference type="EMBL" id="CAE7590781.1"/>
    </source>
</evidence>
<evidence type="ECO:0000256" key="1">
    <source>
        <dbReference type="SAM" id="MobiDB-lite"/>
    </source>
</evidence>
<organism evidence="3 4">
    <name type="scientific">Symbiodinium necroappetens</name>
    <dbReference type="NCBI Taxonomy" id="1628268"/>
    <lineage>
        <taxon>Eukaryota</taxon>
        <taxon>Sar</taxon>
        <taxon>Alveolata</taxon>
        <taxon>Dinophyceae</taxon>
        <taxon>Suessiales</taxon>
        <taxon>Symbiodiniaceae</taxon>
        <taxon>Symbiodinium</taxon>
    </lineage>
</organism>
<dbReference type="PRINTS" id="PR00368">
    <property type="entry name" value="FADPNR"/>
</dbReference>
<dbReference type="EMBL" id="CAJNJA010028009">
    <property type="protein sequence ID" value="CAE7590781.1"/>
    <property type="molecule type" value="Genomic_DNA"/>
</dbReference>
<sequence length="500" mass="54637">MEEDFDACIIGAGPGGLSALSSLIEPYSADQLSQDQVTRAGQGYGFQKRRDLKICVIDPDPWMKAWHKRFKALDIQWLRSPAGAHPDLFDMRSLLAYAVTNGRTDELLESGAVNQQLRSLGEAHTGLWHLPSNRLFEDFCKDLTKRLPHTFVRGTAAAVTGSDGDFTVTLADGRDLRARNVVLALGVPGPPRVPPAFADLPKHLMFHSDFELGSRMKELRGNKQVLVIGGGLTAVQAAQLALKNGCLVTLCSRRELNTRHFDVSQTWFDRRQANRHHYNFFEQSLDCRLKHIKEARGGGSVPPMYMKELRDAEANGMIELKCVEAKVESIFSDSVQVRLGSEVKCFDLVVNACGHAPDCQKLPLVGQLLRDYPVEVVGGFPVVSQDLQWGSFKKLFVIGALASLQVGPDAGNLMGLRRAVHIVANVLGLREWLKDTKSVLGNIRGNRYAALGDSDSDSGSESCSEPGSDESGGSKSRRNLEEASTEASSEGLGPRSPSKA</sequence>
<gene>
    <name evidence="3" type="ORF">SNEC2469_LOCUS17053</name>
</gene>
<evidence type="ECO:0000259" key="2">
    <source>
        <dbReference type="Pfam" id="PF07992"/>
    </source>
</evidence>
<keyword evidence="4" id="KW-1185">Reference proteome</keyword>
<reference evidence="3" key="1">
    <citation type="submission" date="2021-02" db="EMBL/GenBank/DDBJ databases">
        <authorList>
            <person name="Dougan E. K."/>
            <person name="Rhodes N."/>
            <person name="Thang M."/>
            <person name="Chan C."/>
        </authorList>
    </citation>
    <scope>NUCLEOTIDE SEQUENCE</scope>
</reference>
<feature type="domain" description="FAD/NAD(P)-binding" evidence="2">
    <location>
        <begin position="159"/>
        <end position="262"/>
    </location>
</feature>
<dbReference type="PANTHER" id="PTHR38663">
    <property type="match status" value="1"/>
</dbReference>
<accession>A0A812UY55</accession>
<dbReference type="PANTHER" id="PTHR38663:SF1">
    <property type="entry name" value="L-ORNITHINE N(5)-MONOOXYGENASE"/>
    <property type="match status" value="1"/>
</dbReference>
<dbReference type="GO" id="GO:0016491">
    <property type="term" value="F:oxidoreductase activity"/>
    <property type="evidence" value="ECO:0007669"/>
    <property type="project" value="InterPro"/>
</dbReference>
<proteinExistence type="predicted"/>
<feature type="region of interest" description="Disordered" evidence="1">
    <location>
        <begin position="450"/>
        <end position="500"/>
    </location>
</feature>
<dbReference type="InterPro" id="IPR023753">
    <property type="entry name" value="FAD/NAD-binding_dom"/>
</dbReference>
<evidence type="ECO:0000313" key="4">
    <source>
        <dbReference type="Proteomes" id="UP000601435"/>
    </source>
</evidence>